<dbReference type="Gene3D" id="3.20.20.140">
    <property type="entry name" value="Metal-dependent hydrolases"/>
    <property type="match status" value="1"/>
</dbReference>
<dbReference type="InterPro" id="IPR052350">
    <property type="entry name" value="Metallo-dep_Lactonases"/>
</dbReference>
<evidence type="ECO:0000313" key="1">
    <source>
        <dbReference type="EMBL" id="GMA24424.1"/>
    </source>
</evidence>
<dbReference type="PANTHER" id="PTHR43569:SF2">
    <property type="entry name" value="AMIDOHYDROLASE-RELATED DOMAIN-CONTAINING PROTEIN"/>
    <property type="match status" value="1"/>
</dbReference>
<dbReference type="EMBL" id="BSUK01000001">
    <property type="protein sequence ID" value="GMA24424.1"/>
    <property type="molecule type" value="Genomic_DNA"/>
</dbReference>
<dbReference type="SUPFAM" id="SSF51556">
    <property type="entry name" value="Metallo-dependent hydrolases"/>
    <property type="match status" value="1"/>
</dbReference>
<sequence>MSLAVVDAHHHLWDLDRASYPWLEGPANRRYHGDDLPLRRRFHVEDYLTEAGAVEVVGAVHVEAGAADALDECRWVAAQAAAASFPLVHVARIDMRRGDVSGYLDRLGEFELVRGCGRSSTGTTTPC</sequence>
<evidence type="ECO:0008006" key="3">
    <source>
        <dbReference type="Google" id="ProtNLM"/>
    </source>
</evidence>
<protein>
    <recommendedName>
        <fullName evidence="3">Amidohydrolase</fullName>
    </recommendedName>
</protein>
<evidence type="ECO:0000313" key="2">
    <source>
        <dbReference type="Proteomes" id="UP001157091"/>
    </source>
</evidence>
<dbReference type="Proteomes" id="UP001157091">
    <property type="component" value="Unassembled WGS sequence"/>
</dbReference>
<gene>
    <name evidence="1" type="ORF">GCM10025864_21830</name>
</gene>
<name>A0ABQ6I3Q9_9MICO</name>
<dbReference type="PANTHER" id="PTHR43569">
    <property type="entry name" value="AMIDOHYDROLASE"/>
    <property type="match status" value="1"/>
</dbReference>
<dbReference type="InterPro" id="IPR032466">
    <property type="entry name" value="Metal_Hydrolase"/>
</dbReference>
<accession>A0ABQ6I3Q9</accession>
<comment type="caution">
    <text evidence="1">The sequence shown here is derived from an EMBL/GenBank/DDBJ whole genome shotgun (WGS) entry which is preliminary data.</text>
</comment>
<keyword evidence="2" id="KW-1185">Reference proteome</keyword>
<reference evidence="2" key="1">
    <citation type="journal article" date="2019" name="Int. J. Syst. Evol. Microbiol.">
        <title>The Global Catalogue of Microorganisms (GCM) 10K type strain sequencing project: providing services to taxonomists for standard genome sequencing and annotation.</title>
        <authorList>
            <consortium name="The Broad Institute Genomics Platform"/>
            <consortium name="The Broad Institute Genome Sequencing Center for Infectious Disease"/>
            <person name="Wu L."/>
            <person name="Ma J."/>
        </authorList>
    </citation>
    <scope>NUCLEOTIDE SEQUENCE [LARGE SCALE GENOMIC DNA]</scope>
    <source>
        <strain evidence="2">NBRC 106348</strain>
    </source>
</reference>
<organism evidence="1 2">
    <name type="scientific">Luteimicrobium album</name>
    <dbReference type="NCBI Taxonomy" id="1054550"/>
    <lineage>
        <taxon>Bacteria</taxon>
        <taxon>Bacillati</taxon>
        <taxon>Actinomycetota</taxon>
        <taxon>Actinomycetes</taxon>
        <taxon>Micrococcales</taxon>
        <taxon>Luteimicrobium</taxon>
    </lineage>
</organism>
<dbReference type="RefSeq" id="WP_284293227.1">
    <property type="nucleotide sequence ID" value="NZ_BSUK01000001.1"/>
</dbReference>
<proteinExistence type="predicted"/>